<dbReference type="Proteomes" id="UP000008461">
    <property type="component" value="Chromosome"/>
</dbReference>
<keyword evidence="1" id="KW-0732">Signal</keyword>
<dbReference type="KEGG" id="hhy:Halhy_5646"/>
<dbReference type="Gene3D" id="2.60.40.3710">
    <property type="match status" value="1"/>
</dbReference>
<dbReference type="PROSITE" id="PS51257">
    <property type="entry name" value="PROKAR_LIPOPROTEIN"/>
    <property type="match status" value="1"/>
</dbReference>
<reference evidence="3 4" key="1">
    <citation type="journal article" date="2011" name="Stand. Genomic Sci.">
        <title>Complete genome sequence of Haliscomenobacter hydrossis type strain (O).</title>
        <authorList>
            <consortium name="US DOE Joint Genome Institute (JGI-PGF)"/>
            <person name="Daligault H."/>
            <person name="Lapidus A."/>
            <person name="Zeytun A."/>
            <person name="Nolan M."/>
            <person name="Lucas S."/>
            <person name="Del Rio T.G."/>
            <person name="Tice H."/>
            <person name="Cheng J.F."/>
            <person name="Tapia R."/>
            <person name="Han C."/>
            <person name="Goodwin L."/>
            <person name="Pitluck S."/>
            <person name="Liolios K."/>
            <person name="Pagani I."/>
            <person name="Ivanova N."/>
            <person name="Huntemann M."/>
            <person name="Mavromatis K."/>
            <person name="Mikhailova N."/>
            <person name="Pati A."/>
            <person name="Chen A."/>
            <person name="Palaniappan K."/>
            <person name="Land M."/>
            <person name="Hauser L."/>
            <person name="Brambilla E.M."/>
            <person name="Rohde M."/>
            <person name="Verbarg S."/>
            <person name="Goker M."/>
            <person name="Bristow J."/>
            <person name="Eisen J.A."/>
            <person name="Markowitz V."/>
            <person name="Hugenholtz P."/>
            <person name="Kyrpides N.C."/>
            <person name="Klenk H.P."/>
            <person name="Woyke T."/>
        </authorList>
    </citation>
    <scope>NUCLEOTIDE SEQUENCE [LARGE SCALE GENOMIC DNA]</scope>
    <source>
        <strain evidence="4">ATCC 27775 / DSM 1100 / LMG 10767 / O</strain>
    </source>
</reference>
<evidence type="ECO:0000256" key="1">
    <source>
        <dbReference type="ARBA" id="ARBA00022729"/>
    </source>
</evidence>
<accession>F4KUR6</accession>
<dbReference type="EMBL" id="CP002691">
    <property type="protein sequence ID" value="AEE53469.1"/>
    <property type="molecule type" value="Genomic_DNA"/>
</dbReference>
<organism evidence="3 4">
    <name type="scientific">Haliscomenobacter hydrossis (strain ATCC 27775 / DSM 1100 / LMG 10767 / O)</name>
    <dbReference type="NCBI Taxonomy" id="760192"/>
    <lineage>
        <taxon>Bacteria</taxon>
        <taxon>Pseudomonadati</taxon>
        <taxon>Bacteroidota</taxon>
        <taxon>Saprospiria</taxon>
        <taxon>Saprospirales</taxon>
        <taxon>Haliscomenobacteraceae</taxon>
        <taxon>Haliscomenobacter</taxon>
    </lineage>
</organism>
<evidence type="ECO:0000259" key="2">
    <source>
        <dbReference type="Pfam" id="PF13205"/>
    </source>
</evidence>
<feature type="domain" description="SbsA Ig-like" evidence="2">
    <location>
        <begin position="45"/>
        <end position="142"/>
    </location>
</feature>
<keyword evidence="4" id="KW-1185">Reference proteome</keyword>
<dbReference type="Pfam" id="PF13205">
    <property type="entry name" value="Big_5"/>
    <property type="match status" value="1"/>
</dbReference>
<gene>
    <name evidence="3" type="ordered locus">Halhy_5646</name>
</gene>
<reference key="2">
    <citation type="submission" date="2011-04" db="EMBL/GenBank/DDBJ databases">
        <title>Complete sequence of chromosome of Haliscomenobacter hydrossis DSM 1100.</title>
        <authorList>
            <consortium name="US DOE Joint Genome Institute (JGI-PGF)"/>
            <person name="Lucas S."/>
            <person name="Han J."/>
            <person name="Lapidus A."/>
            <person name="Bruce D."/>
            <person name="Goodwin L."/>
            <person name="Pitluck S."/>
            <person name="Peters L."/>
            <person name="Kyrpides N."/>
            <person name="Mavromatis K."/>
            <person name="Ivanova N."/>
            <person name="Ovchinnikova G."/>
            <person name="Pagani I."/>
            <person name="Daligault H."/>
            <person name="Detter J.C."/>
            <person name="Han C."/>
            <person name="Land M."/>
            <person name="Hauser L."/>
            <person name="Markowitz V."/>
            <person name="Cheng J.-F."/>
            <person name="Hugenholtz P."/>
            <person name="Woyke T."/>
            <person name="Wu D."/>
            <person name="Verbarg S."/>
            <person name="Frueling A."/>
            <person name="Brambilla E."/>
            <person name="Klenk H.-P."/>
            <person name="Eisen J.A."/>
        </authorList>
    </citation>
    <scope>NUCLEOTIDE SEQUENCE</scope>
    <source>
        <strain>DSM 1100</strain>
    </source>
</reference>
<evidence type="ECO:0000313" key="4">
    <source>
        <dbReference type="Proteomes" id="UP000008461"/>
    </source>
</evidence>
<dbReference type="InterPro" id="IPR032812">
    <property type="entry name" value="SbsA_Ig"/>
</dbReference>
<sequence>MKIHSLLKFMKLKKRKLLALLAIVSVFLFVGCQKDDYVEIVGLCPVVVSTSPANGATSVPLLNVITVRFNERMNPATLNATSFSLQAASAVAGTISYTDTTATFTPAIPLSPNTTYTGKLTTAAKSLKGNALQADYVWSFSTFQ</sequence>
<name>F4KUR6_HALH1</name>
<dbReference type="eggNOG" id="COG5184">
    <property type="taxonomic scope" value="Bacteria"/>
</dbReference>
<protein>
    <recommendedName>
        <fullName evidence="2">SbsA Ig-like domain-containing protein</fullName>
    </recommendedName>
</protein>
<dbReference type="HOGENOM" id="CLU_1793790_0_0_10"/>
<evidence type="ECO:0000313" key="3">
    <source>
        <dbReference type="EMBL" id="AEE53469.1"/>
    </source>
</evidence>
<dbReference type="STRING" id="760192.Halhy_5646"/>
<proteinExistence type="predicted"/>
<dbReference type="AlphaFoldDB" id="F4KUR6"/>